<name>A0A4Z0WEJ4_9GAMM</name>
<dbReference type="AlphaFoldDB" id="A0A4Z0WEJ4"/>
<dbReference type="Gene3D" id="3.30.70.120">
    <property type="match status" value="1"/>
</dbReference>
<dbReference type="SUPFAM" id="SSF54913">
    <property type="entry name" value="GlnB-like"/>
    <property type="match status" value="1"/>
</dbReference>
<dbReference type="EMBL" id="SRMF01000002">
    <property type="protein sequence ID" value="TGG93882.1"/>
    <property type="molecule type" value="Genomic_DNA"/>
</dbReference>
<proteinExistence type="predicted"/>
<evidence type="ECO:0000313" key="2">
    <source>
        <dbReference type="Proteomes" id="UP000297475"/>
    </source>
</evidence>
<reference evidence="1 2" key="1">
    <citation type="submission" date="2019-04" db="EMBL/GenBank/DDBJ databases">
        <title>Natronospirillum operosus gen. nov., sp. nov., a haloalkaliphilic satellite isolated from decaying biomass of laboratory culture of cyanobacterium Geitlerinema sp. and proposal of Natronospirillaceae fam. nov. and Saccharospirillaceae fam. nov.</title>
        <authorList>
            <person name="Kevbrin V."/>
            <person name="Boltyanskaya Y."/>
            <person name="Koziaeva V."/>
            <person name="Grouzdev D.S."/>
            <person name="Park M."/>
            <person name="Cho J."/>
        </authorList>
    </citation>
    <scope>NUCLEOTIDE SEQUENCE [LARGE SCALE GENOMIC DNA]</scope>
    <source>
        <strain evidence="1 2">G-116</strain>
    </source>
</reference>
<comment type="caution">
    <text evidence="1">The sequence shown here is derived from an EMBL/GenBank/DDBJ whole genome shotgun (WGS) entry which is preliminary data.</text>
</comment>
<sequence length="115" mass="12384">MHFKLLIAFVDDALTDAVMSASRKSGAIGATVITNAKGQGLEPIKGLFGLEIMAPREIVMVLVESRRAESVLEAVRDAGKMDESLETGIALMLDVDQAVGLREHIRKLEQTLPPA</sequence>
<dbReference type="InterPro" id="IPR015867">
    <property type="entry name" value="N-reg_PII/ATP_PRibTrfase_C"/>
</dbReference>
<dbReference type="GO" id="GO:0006808">
    <property type="term" value="P:regulation of nitrogen utilization"/>
    <property type="evidence" value="ECO:0007669"/>
    <property type="project" value="InterPro"/>
</dbReference>
<dbReference type="InterPro" id="IPR011322">
    <property type="entry name" value="N-reg_PII-like_a/b"/>
</dbReference>
<dbReference type="Pfam" id="PF00543">
    <property type="entry name" value="P-II"/>
    <property type="match status" value="1"/>
</dbReference>
<gene>
    <name evidence="1" type="ORF">E4656_06740</name>
</gene>
<protein>
    <submittedName>
        <fullName evidence="1">P-II family nitrogen regulator</fullName>
    </submittedName>
</protein>
<dbReference type="GO" id="GO:0030234">
    <property type="term" value="F:enzyme regulator activity"/>
    <property type="evidence" value="ECO:0007669"/>
    <property type="project" value="InterPro"/>
</dbReference>
<dbReference type="PROSITE" id="PS51343">
    <property type="entry name" value="PII_GLNB_DOM"/>
    <property type="match status" value="1"/>
</dbReference>
<keyword evidence="2" id="KW-1185">Reference proteome</keyword>
<organism evidence="1 2">
    <name type="scientific">Natronospirillum operosum</name>
    <dbReference type="NCBI Taxonomy" id="2759953"/>
    <lineage>
        <taxon>Bacteria</taxon>
        <taxon>Pseudomonadati</taxon>
        <taxon>Pseudomonadota</taxon>
        <taxon>Gammaproteobacteria</taxon>
        <taxon>Oceanospirillales</taxon>
        <taxon>Natronospirillaceae</taxon>
        <taxon>Natronospirillum</taxon>
    </lineage>
</organism>
<accession>A0A4Z0WEJ4</accession>
<dbReference type="OrthoDB" id="9793517at2"/>
<dbReference type="RefSeq" id="WP_135482414.1">
    <property type="nucleotide sequence ID" value="NZ_SRMF01000002.1"/>
</dbReference>
<dbReference type="SMART" id="SM00938">
    <property type="entry name" value="P-II"/>
    <property type="match status" value="1"/>
</dbReference>
<dbReference type="Proteomes" id="UP000297475">
    <property type="component" value="Unassembled WGS sequence"/>
</dbReference>
<dbReference type="InterPro" id="IPR002187">
    <property type="entry name" value="N-reg_PII"/>
</dbReference>
<evidence type="ECO:0000313" key="1">
    <source>
        <dbReference type="EMBL" id="TGG93882.1"/>
    </source>
</evidence>